<sequence length="89" mass="10562">MNKIETMDTPSTREEFEYRFHVLNEQIRRDKYHNPFSAGLDEVRLLPNGRIDILSINEHARLQANTMSQFNSKRMQELIKAQDIEDPND</sequence>
<dbReference type="KEGG" id="cber:B5D82_03465"/>
<organism evidence="1 2">
    <name type="scientific">Cognaticolwellia beringensis</name>
    <dbReference type="NCBI Taxonomy" id="1967665"/>
    <lineage>
        <taxon>Bacteria</taxon>
        <taxon>Pseudomonadati</taxon>
        <taxon>Pseudomonadota</taxon>
        <taxon>Gammaproteobacteria</taxon>
        <taxon>Alteromonadales</taxon>
        <taxon>Colwelliaceae</taxon>
        <taxon>Cognaticolwellia</taxon>
    </lineage>
</organism>
<gene>
    <name evidence="1" type="ORF">B5D82_03465</name>
</gene>
<name>A0A222G509_9GAMM</name>
<dbReference type="NCBIfam" id="NF041811">
    <property type="entry name" value="Avs1c"/>
    <property type="match status" value="1"/>
</dbReference>
<dbReference type="Proteomes" id="UP000202259">
    <property type="component" value="Chromosome"/>
</dbReference>
<dbReference type="AlphaFoldDB" id="A0A222G509"/>
<proteinExistence type="predicted"/>
<dbReference type="RefSeq" id="WP_081149272.1">
    <property type="nucleotide sequence ID" value="NZ_CP020465.1"/>
</dbReference>
<evidence type="ECO:0000313" key="1">
    <source>
        <dbReference type="EMBL" id="ASP46919.1"/>
    </source>
</evidence>
<keyword evidence="2" id="KW-1185">Reference proteome</keyword>
<protein>
    <submittedName>
        <fullName evidence="1">Uncharacterized protein</fullName>
    </submittedName>
</protein>
<accession>A0A222G509</accession>
<evidence type="ECO:0000313" key="2">
    <source>
        <dbReference type="Proteomes" id="UP000202259"/>
    </source>
</evidence>
<dbReference type="OrthoDB" id="1269301at2"/>
<reference evidence="1 2" key="1">
    <citation type="submission" date="2017-08" db="EMBL/GenBank/DDBJ databases">
        <title>Complete genome of Colwellia sp. NB097-1, a psychrophile bacterium ioslated from Bering Sea.</title>
        <authorList>
            <person name="Chen X."/>
        </authorList>
    </citation>
    <scope>NUCLEOTIDE SEQUENCE [LARGE SCALE GENOMIC DNA]</scope>
    <source>
        <strain evidence="1 2">NB097-1</strain>
    </source>
</reference>
<dbReference type="EMBL" id="CP020465">
    <property type="protein sequence ID" value="ASP46919.1"/>
    <property type="molecule type" value="Genomic_DNA"/>
</dbReference>